<evidence type="ECO:0000313" key="1">
    <source>
        <dbReference type="EMBL" id="GFO07048.1"/>
    </source>
</evidence>
<reference evidence="1 2" key="1">
    <citation type="journal article" date="2021" name="Elife">
        <title>Chloroplast acquisition without the gene transfer in kleptoplastic sea slugs, Plakobranchus ocellatus.</title>
        <authorList>
            <person name="Maeda T."/>
            <person name="Takahashi S."/>
            <person name="Yoshida T."/>
            <person name="Shimamura S."/>
            <person name="Takaki Y."/>
            <person name="Nagai Y."/>
            <person name="Toyoda A."/>
            <person name="Suzuki Y."/>
            <person name="Arimoto A."/>
            <person name="Ishii H."/>
            <person name="Satoh N."/>
            <person name="Nishiyama T."/>
            <person name="Hasebe M."/>
            <person name="Maruyama T."/>
            <person name="Minagawa J."/>
            <person name="Obokata J."/>
            <person name="Shigenobu S."/>
        </authorList>
    </citation>
    <scope>NUCLEOTIDE SEQUENCE [LARGE SCALE GENOMIC DNA]</scope>
</reference>
<comment type="caution">
    <text evidence="1">The sequence shown here is derived from an EMBL/GenBank/DDBJ whole genome shotgun (WGS) entry which is preliminary data.</text>
</comment>
<dbReference type="EMBL" id="BLXT01003831">
    <property type="protein sequence ID" value="GFO07048.1"/>
    <property type="molecule type" value="Genomic_DNA"/>
</dbReference>
<keyword evidence="2" id="KW-1185">Reference proteome</keyword>
<gene>
    <name evidence="1" type="ORF">PoB_003355300</name>
</gene>
<dbReference type="Proteomes" id="UP000735302">
    <property type="component" value="Unassembled WGS sequence"/>
</dbReference>
<dbReference type="AlphaFoldDB" id="A0AAV4AKI9"/>
<organism evidence="1 2">
    <name type="scientific">Plakobranchus ocellatus</name>
    <dbReference type="NCBI Taxonomy" id="259542"/>
    <lineage>
        <taxon>Eukaryota</taxon>
        <taxon>Metazoa</taxon>
        <taxon>Spiralia</taxon>
        <taxon>Lophotrochozoa</taxon>
        <taxon>Mollusca</taxon>
        <taxon>Gastropoda</taxon>
        <taxon>Heterobranchia</taxon>
        <taxon>Euthyneura</taxon>
        <taxon>Panpulmonata</taxon>
        <taxon>Sacoglossa</taxon>
        <taxon>Placobranchoidea</taxon>
        <taxon>Plakobranchidae</taxon>
        <taxon>Plakobranchus</taxon>
    </lineage>
</organism>
<sequence length="146" mass="16448">MSCLPGQRYQVSLQADNTGDFMVTRTVLSSRLSGRQYWKCHVYQDDVIILACKQTKLKISWLPRQCYQASLQVDNNGNAKEFPEPTSPGLARRGAETPCPCYDNISLLQPNPVGESCKILAVSFCQWPALYLSKLIKMICGLWTLQ</sequence>
<evidence type="ECO:0008006" key="3">
    <source>
        <dbReference type="Google" id="ProtNLM"/>
    </source>
</evidence>
<evidence type="ECO:0000313" key="2">
    <source>
        <dbReference type="Proteomes" id="UP000735302"/>
    </source>
</evidence>
<accession>A0AAV4AKI9</accession>
<proteinExistence type="predicted"/>
<protein>
    <recommendedName>
        <fullName evidence="3">Fibronectin type-III domain-containing protein</fullName>
    </recommendedName>
</protein>
<name>A0AAV4AKI9_9GAST</name>